<dbReference type="Proteomes" id="UP001595848">
    <property type="component" value="Unassembled WGS sequence"/>
</dbReference>
<feature type="region of interest" description="Disordered" evidence="5">
    <location>
        <begin position="1"/>
        <end position="35"/>
    </location>
</feature>
<comment type="caution">
    <text evidence="7">The sequence shown here is derived from an EMBL/GenBank/DDBJ whole genome shotgun (WGS) entry which is preliminary data.</text>
</comment>
<feature type="compositionally biased region" description="Basic and acidic residues" evidence="5">
    <location>
        <begin position="17"/>
        <end position="27"/>
    </location>
</feature>
<dbReference type="InterPro" id="IPR005119">
    <property type="entry name" value="LysR_subst-bd"/>
</dbReference>
<evidence type="ECO:0000259" key="6">
    <source>
        <dbReference type="PROSITE" id="PS50931"/>
    </source>
</evidence>
<dbReference type="InterPro" id="IPR036390">
    <property type="entry name" value="WH_DNA-bd_sf"/>
</dbReference>
<keyword evidence="2" id="KW-0805">Transcription regulation</keyword>
<dbReference type="CDD" id="cd08440">
    <property type="entry name" value="PBP2_LTTR_like_4"/>
    <property type="match status" value="1"/>
</dbReference>
<dbReference type="InterPro" id="IPR000847">
    <property type="entry name" value="LysR_HTH_N"/>
</dbReference>
<name>A0ABV8P071_9BURK</name>
<accession>A0ABV8P071</accession>
<dbReference type="PRINTS" id="PR00039">
    <property type="entry name" value="HTHLYSR"/>
</dbReference>
<dbReference type="PROSITE" id="PS50931">
    <property type="entry name" value="HTH_LYSR"/>
    <property type="match status" value="1"/>
</dbReference>
<proteinExistence type="inferred from homology"/>
<dbReference type="Pfam" id="PF00126">
    <property type="entry name" value="HTH_1"/>
    <property type="match status" value="1"/>
</dbReference>
<dbReference type="SUPFAM" id="SSF46785">
    <property type="entry name" value="Winged helix' DNA-binding domain"/>
    <property type="match status" value="1"/>
</dbReference>
<organism evidence="7 8">
    <name type="scientific">Candidimonas humi</name>
    <dbReference type="NCBI Taxonomy" id="683355"/>
    <lineage>
        <taxon>Bacteria</taxon>
        <taxon>Pseudomonadati</taxon>
        <taxon>Pseudomonadota</taxon>
        <taxon>Betaproteobacteria</taxon>
        <taxon>Burkholderiales</taxon>
        <taxon>Alcaligenaceae</taxon>
        <taxon>Candidimonas</taxon>
    </lineage>
</organism>
<reference evidence="8" key="1">
    <citation type="journal article" date="2019" name="Int. J. Syst. Evol. Microbiol.">
        <title>The Global Catalogue of Microorganisms (GCM) 10K type strain sequencing project: providing services to taxonomists for standard genome sequencing and annotation.</title>
        <authorList>
            <consortium name="The Broad Institute Genomics Platform"/>
            <consortium name="The Broad Institute Genome Sequencing Center for Infectious Disease"/>
            <person name="Wu L."/>
            <person name="Ma J."/>
        </authorList>
    </citation>
    <scope>NUCLEOTIDE SEQUENCE [LARGE SCALE GENOMIC DNA]</scope>
    <source>
        <strain evidence="8">LMG 24813</strain>
    </source>
</reference>
<dbReference type="PANTHER" id="PTHR30419">
    <property type="entry name" value="HTH-TYPE TRANSCRIPTIONAL REGULATOR YBHD"/>
    <property type="match status" value="1"/>
</dbReference>
<evidence type="ECO:0000256" key="2">
    <source>
        <dbReference type="ARBA" id="ARBA00023015"/>
    </source>
</evidence>
<dbReference type="Gene3D" id="3.40.190.290">
    <property type="match status" value="1"/>
</dbReference>
<gene>
    <name evidence="7" type="ORF">ACFOY1_13485</name>
</gene>
<dbReference type="InterPro" id="IPR050950">
    <property type="entry name" value="HTH-type_LysR_regulators"/>
</dbReference>
<dbReference type="EMBL" id="JBHSBV010000004">
    <property type="protein sequence ID" value="MFC4201966.1"/>
    <property type="molecule type" value="Genomic_DNA"/>
</dbReference>
<dbReference type="Pfam" id="PF03466">
    <property type="entry name" value="LysR_substrate"/>
    <property type="match status" value="1"/>
</dbReference>
<evidence type="ECO:0000256" key="3">
    <source>
        <dbReference type="ARBA" id="ARBA00023125"/>
    </source>
</evidence>
<dbReference type="RefSeq" id="WP_376810961.1">
    <property type="nucleotide sequence ID" value="NZ_JBHSBV010000004.1"/>
</dbReference>
<keyword evidence="3" id="KW-0238">DNA-binding</keyword>
<evidence type="ECO:0000256" key="1">
    <source>
        <dbReference type="ARBA" id="ARBA00009437"/>
    </source>
</evidence>
<dbReference type="InterPro" id="IPR036388">
    <property type="entry name" value="WH-like_DNA-bd_sf"/>
</dbReference>
<evidence type="ECO:0000313" key="7">
    <source>
        <dbReference type="EMBL" id="MFC4201966.1"/>
    </source>
</evidence>
<evidence type="ECO:0000256" key="5">
    <source>
        <dbReference type="SAM" id="MobiDB-lite"/>
    </source>
</evidence>
<dbReference type="SUPFAM" id="SSF53850">
    <property type="entry name" value="Periplasmic binding protein-like II"/>
    <property type="match status" value="1"/>
</dbReference>
<sequence>MARPARGAGSGATPPEPRADATPRRPDAVPAPAGRPTLRQLQVFVHAYRLGSLTQAARAVHVTQSAASVALQHLEESLGILLFDRDGRALSPTPQAREVFEMAQRVLHGMDHLVHNARGLAARHQGTLRFAVTAAIAATIAPMVLKRFRGLYPGIRPIMHDVGPEQLVAPVLERQVEFSIGTPDAGTSAVQLTPLLRDRLAVICPADNPLAARERLTWRDLDGVPIITVRPANGIRSVVDKAMAQAGLALEPSWEVSYLATALALTARGLGVSVLPRYLIAAAPYPELRTRVLHEPEVLRTLYLISSKEYSLSPAAQALVDMFTETLHSAAAP</sequence>
<keyword evidence="8" id="KW-1185">Reference proteome</keyword>
<dbReference type="PANTHER" id="PTHR30419:SF8">
    <property type="entry name" value="NITROGEN ASSIMILATION TRANSCRIPTIONAL ACTIVATOR-RELATED"/>
    <property type="match status" value="1"/>
</dbReference>
<dbReference type="Gene3D" id="1.10.10.10">
    <property type="entry name" value="Winged helix-like DNA-binding domain superfamily/Winged helix DNA-binding domain"/>
    <property type="match status" value="1"/>
</dbReference>
<comment type="similarity">
    <text evidence="1">Belongs to the LysR transcriptional regulatory family.</text>
</comment>
<evidence type="ECO:0000256" key="4">
    <source>
        <dbReference type="ARBA" id="ARBA00023163"/>
    </source>
</evidence>
<protein>
    <submittedName>
        <fullName evidence="7">LysR family transcriptional regulator</fullName>
    </submittedName>
</protein>
<feature type="domain" description="HTH lysR-type" evidence="6">
    <location>
        <begin position="36"/>
        <end position="93"/>
    </location>
</feature>
<keyword evidence="4" id="KW-0804">Transcription</keyword>
<evidence type="ECO:0000313" key="8">
    <source>
        <dbReference type="Proteomes" id="UP001595848"/>
    </source>
</evidence>